<sequence>MGQCFEDIGMVSIGLKVLSLRKHRSRNLYEDNLTADEGESSYDRKKRTVDRKDRKKSTGYHGGVSIENQSGCLVDHLCAFLRSCREKFSHISMDRSSSHVAETALK</sequence>
<evidence type="ECO:0000313" key="2">
    <source>
        <dbReference type="EMBL" id="KAG8364896.1"/>
    </source>
</evidence>
<name>A0AAV6W3V0_9LAMI</name>
<evidence type="ECO:0000313" key="3">
    <source>
        <dbReference type="Proteomes" id="UP000826271"/>
    </source>
</evidence>
<comment type="caution">
    <text evidence="2">The sequence shown here is derived from an EMBL/GenBank/DDBJ whole genome shotgun (WGS) entry which is preliminary data.</text>
</comment>
<accession>A0AAV6W3V0</accession>
<gene>
    <name evidence="2" type="ORF">BUALT_Bualt18G0046200</name>
</gene>
<organism evidence="2 3">
    <name type="scientific">Buddleja alternifolia</name>
    <dbReference type="NCBI Taxonomy" id="168488"/>
    <lineage>
        <taxon>Eukaryota</taxon>
        <taxon>Viridiplantae</taxon>
        <taxon>Streptophyta</taxon>
        <taxon>Embryophyta</taxon>
        <taxon>Tracheophyta</taxon>
        <taxon>Spermatophyta</taxon>
        <taxon>Magnoliopsida</taxon>
        <taxon>eudicotyledons</taxon>
        <taxon>Gunneridae</taxon>
        <taxon>Pentapetalae</taxon>
        <taxon>asterids</taxon>
        <taxon>lamiids</taxon>
        <taxon>Lamiales</taxon>
        <taxon>Scrophulariaceae</taxon>
        <taxon>Buddlejeae</taxon>
        <taxon>Buddleja</taxon>
    </lineage>
</organism>
<reference evidence="2" key="1">
    <citation type="submission" date="2019-10" db="EMBL/GenBank/DDBJ databases">
        <authorList>
            <person name="Zhang R."/>
            <person name="Pan Y."/>
            <person name="Wang J."/>
            <person name="Ma R."/>
            <person name="Yu S."/>
        </authorList>
    </citation>
    <scope>NUCLEOTIDE SEQUENCE</scope>
    <source>
        <strain evidence="2">LA-IB0</strain>
        <tissue evidence="2">Leaf</tissue>
    </source>
</reference>
<feature type="region of interest" description="Disordered" evidence="1">
    <location>
        <begin position="36"/>
        <end position="61"/>
    </location>
</feature>
<dbReference type="Proteomes" id="UP000826271">
    <property type="component" value="Unassembled WGS sequence"/>
</dbReference>
<evidence type="ECO:0000256" key="1">
    <source>
        <dbReference type="SAM" id="MobiDB-lite"/>
    </source>
</evidence>
<proteinExistence type="predicted"/>
<protein>
    <submittedName>
        <fullName evidence="2">Uncharacterized protein</fullName>
    </submittedName>
</protein>
<keyword evidence="3" id="KW-1185">Reference proteome</keyword>
<feature type="compositionally biased region" description="Basic residues" evidence="1">
    <location>
        <begin position="44"/>
        <end position="58"/>
    </location>
</feature>
<dbReference type="AlphaFoldDB" id="A0AAV6W3V0"/>
<dbReference type="EMBL" id="WHWC01000018">
    <property type="protein sequence ID" value="KAG8364896.1"/>
    <property type="molecule type" value="Genomic_DNA"/>
</dbReference>